<evidence type="ECO:0000256" key="1">
    <source>
        <dbReference type="SAM" id="MobiDB-lite"/>
    </source>
</evidence>
<dbReference type="AlphaFoldDB" id="A0A4S8MJR3"/>
<organism evidence="2 3">
    <name type="scientific">Dendrothele bispora (strain CBS 962.96)</name>
    <dbReference type="NCBI Taxonomy" id="1314807"/>
    <lineage>
        <taxon>Eukaryota</taxon>
        <taxon>Fungi</taxon>
        <taxon>Dikarya</taxon>
        <taxon>Basidiomycota</taxon>
        <taxon>Agaricomycotina</taxon>
        <taxon>Agaricomycetes</taxon>
        <taxon>Agaricomycetidae</taxon>
        <taxon>Agaricales</taxon>
        <taxon>Agaricales incertae sedis</taxon>
        <taxon>Dendrothele</taxon>
    </lineage>
</organism>
<gene>
    <name evidence="2" type="ORF">K435DRAFT_716152</name>
</gene>
<sequence>MSLEQSTILENTTTLPPYSVASPPPSYSSDPACGEQSIQLSPRSRSRPTGTFTKKSGSVTVILMGQDENASTPTYGRQDIVSGFLSLESREAISEVRVKLVGQMVLIISEGGSQTTQLFEQDHILWRYDPSSDADASCPSTIPFMCRFPSGFSTKGHADTPLPPSLNMHYPGTSSMMITTRYTLKIKVVKARHPTMGFWTKVKRMAVSLDYLPRTRPPYSISPSSNWFSDLKIAPEQWHQTVAVIKSRSEDIVPSIDCNLFIPSSKVYSLSDSVPFHVNLTGPLRSLREFLPQPGKDSFPIHVHLLRQICVEVNGAKAWRNSIIGDGAVRGIPPPFSNITSESRDGSLDWEGEIKISKNVHICGFNAGDLAVKDFIVLSVSPTVPKSFIQFQQISVNIRLATESAGADVSLF</sequence>
<dbReference type="Gene3D" id="2.60.40.640">
    <property type="match status" value="1"/>
</dbReference>
<reference evidence="2 3" key="1">
    <citation type="journal article" date="2019" name="Nat. Ecol. Evol.">
        <title>Megaphylogeny resolves global patterns of mushroom evolution.</title>
        <authorList>
            <person name="Varga T."/>
            <person name="Krizsan K."/>
            <person name="Foldi C."/>
            <person name="Dima B."/>
            <person name="Sanchez-Garcia M."/>
            <person name="Sanchez-Ramirez S."/>
            <person name="Szollosi G.J."/>
            <person name="Szarkandi J.G."/>
            <person name="Papp V."/>
            <person name="Albert L."/>
            <person name="Andreopoulos W."/>
            <person name="Angelini C."/>
            <person name="Antonin V."/>
            <person name="Barry K.W."/>
            <person name="Bougher N.L."/>
            <person name="Buchanan P."/>
            <person name="Buyck B."/>
            <person name="Bense V."/>
            <person name="Catcheside P."/>
            <person name="Chovatia M."/>
            <person name="Cooper J."/>
            <person name="Damon W."/>
            <person name="Desjardin D."/>
            <person name="Finy P."/>
            <person name="Geml J."/>
            <person name="Haridas S."/>
            <person name="Hughes K."/>
            <person name="Justo A."/>
            <person name="Karasinski D."/>
            <person name="Kautmanova I."/>
            <person name="Kiss B."/>
            <person name="Kocsube S."/>
            <person name="Kotiranta H."/>
            <person name="LaButti K.M."/>
            <person name="Lechner B.E."/>
            <person name="Liimatainen K."/>
            <person name="Lipzen A."/>
            <person name="Lukacs Z."/>
            <person name="Mihaltcheva S."/>
            <person name="Morgado L.N."/>
            <person name="Niskanen T."/>
            <person name="Noordeloos M.E."/>
            <person name="Ohm R.A."/>
            <person name="Ortiz-Santana B."/>
            <person name="Ovrebo C."/>
            <person name="Racz N."/>
            <person name="Riley R."/>
            <person name="Savchenko A."/>
            <person name="Shiryaev A."/>
            <person name="Soop K."/>
            <person name="Spirin V."/>
            <person name="Szebenyi C."/>
            <person name="Tomsovsky M."/>
            <person name="Tulloss R.E."/>
            <person name="Uehling J."/>
            <person name="Grigoriev I.V."/>
            <person name="Vagvolgyi C."/>
            <person name="Papp T."/>
            <person name="Martin F.M."/>
            <person name="Miettinen O."/>
            <person name="Hibbett D.S."/>
            <person name="Nagy L.G."/>
        </authorList>
    </citation>
    <scope>NUCLEOTIDE SEQUENCE [LARGE SCALE GENOMIC DNA]</scope>
    <source>
        <strain evidence="2 3">CBS 962.96</strain>
    </source>
</reference>
<evidence type="ECO:0000313" key="2">
    <source>
        <dbReference type="EMBL" id="THV02995.1"/>
    </source>
</evidence>
<name>A0A4S8MJR3_DENBC</name>
<feature type="compositionally biased region" description="Polar residues" evidence="1">
    <location>
        <begin position="1"/>
        <end position="15"/>
    </location>
</feature>
<keyword evidence="3" id="KW-1185">Reference proteome</keyword>
<feature type="compositionally biased region" description="Low complexity" evidence="1">
    <location>
        <begin position="16"/>
        <end position="32"/>
    </location>
</feature>
<proteinExistence type="predicted"/>
<accession>A0A4S8MJR3</accession>
<evidence type="ECO:0000313" key="3">
    <source>
        <dbReference type="Proteomes" id="UP000297245"/>
    </source>
</evidence>
<evidence type="ECO:0008006" key="4">
    <source>
        <dbReference type="Google" id="ProtNLM"/>
    </source>
</evidence>
<protein>
    <recommendedName>
        <fullName evidence="4">Arrestin-like N-terminal domain-containing protein</fullName>
    </recommendedName>
</protein>
<feature type="compositionally biased region" description="Polar residues" evidence="1">
    <location>
        <begin position="36"/>
        <end position="53"/>
    </location>
</feature>
<dbReference type="InterPro" id="IPR014752">
    <property type="entry name" value="Arrestin-like_C"/>
</dbReference>
<dbReference type="EMBL" id="ML179071">
    <property type="protein sequence ID" value="THV02995.1"/>
    <property type="molecule type" value="Genomic_DNA"/>
</dbReference>
<feature type="region of interest" description="Disordered" evidence="1">
    <location>
        <begin position="1"/>
        <end position="53"/>
    </location>
</feature>
<dbReference type="OrthoDB" id="3252135at2759"/>
<dbReference type="Proteomes" id="UP000297245">
    <property type="component" value="Unassembled WGS sequence"/>
</dbReference>